<organism evidence="1">
    <name type="scientific">Arundo donax</name>
    <name type="common">Giant reed</name>
    <name type="synonym">Donax arundinaceus</name>
    <dbReference type="NCBI Taxonomy" id="35708"/>
    <lineage>
        <taxon>Eukaryota</taxon>
        <taxon>Viridiplantae</taxon>
        <taxon>Streptophyta</taxon>
        <taxon>Embryophyta</taxon>
        <taxon>Tracheophyta</taxon>
        <taxon>Spermatophyta</taxon>
        <taxon>Magnoliopsida</taxon>
        <taxon>Liliopsida</taxon>
        <taxon>Poales</taxon>
        <taxon>Poaceae</taxon>
        <taxon>PACMAD clade</taxon>
        <taxon>Arundinoideae</taxon>
        <taxon>Arundineae</taxon>
        <taxon>Arundo</taxon>
    </lineage>
</organism>
<dbReference type="EMBL" id="GBRH01277016">
    <property type="protein sequence ID" value="JAD20879.1"/>
    <property type="molecule type" value="Transcribed_RNA"/>
</dbReference>
<proteinExistence type="predicted"/>
<reference evidence="1" key="2">
    <citation type="journal article" date="2015" name="Data Brief">
        <title>Shoot transcriptome of the giant reed, Arundo donax.</title>
        <authorList>
            <person name="Barrero R.A."/>
            <person name="Guerrero F.D."/>
            <person name="Moolhuijzen P."/>
            <person name="Goolsby J.A."/>
            <person name="Tidwell J."/>
            <person name="Bellgard S.E."/>
            <person name="Bellgard M.I."/>
        </authorList>
    </citation>
    <scope>NUCLEOTIDE SEQUENCE</scope>
    <source>
        <tissue evidence="1">Shoot tissue taken approximately 20 cm above the soil surface</tissue>
    </source>
</reference>
<sequence>MISFLVGYMGAV</sequence>
<accession>A0A0A8Y4L0</accession>
<reference evidence="1" key="1">
    <citation type="submission" date="2014-09" db="EMBL/GenBank/DDBJ databases">
        <authorList>
            <person name="Magalhaes I.L.F."/>
            <person name="Oliveira U."/>
            <person name="Santos F.R."/>
            <person name="Vidigal T.H.D.A."/>
            <person name="Brescovit A.D."/>
            <person name="Santos A.J."/>
        </authorList>
    </citation>
    <scope>NUCLEOTIDE SEQUENCE</scope>
    <source>
        <tissue evidence="1">Shoot tissue taken approximately 20 cm above the soil surface</tissue>
    </source>
</reference>
<evidence type="ECO:0000313" key="1">
    <source>
        <dbReference type="EMBL" id="JAD20879.1"/>
    </source>
</evidence>
<protein>
    <submittedName>
        <fullName evidence="1">Uncharacterized protein</fullName>
    </submittedName>
</protein>
<name>A0A0A8Y4L0_ARUDO</name>